<evidence type="ECO:0000259" key="1">
    <source>
        <dbReference type="Pfam" id="PF03636"/>
    </source>
</evidence>
<dbReference type="InterPro" id="IPR011013">
    <property type="entry name" value="Gal_mutarotase_sf_dom"/>
</dbReference>
<keyword evidence="3" id="KW-1185">Reference proteome</keyword>
<dbReference type="GO" id="GO:0004553">
    <property type="term" value="F:hydrolase activity, hydrolyzing O-glycosyl compounds"/>
    <property type="evidence" value="ECO:0007669"/>
    <property type="project" value="TreeGrafter"/>
</dbReference>
<dbReference type="PANTHER" id="PTHR11051:SF8">
    <property type="entry name" value="PROTEIN-GLUCOSYLGALACTOSYLHYDROXYLYSINE GLUCOSIDASE"/>
    <property type="match status" value="1"/>
</dbReference>
<dbReference type="InterPro" id="IPR005196">
    <property type="entry name" value="Glyco_hydro_65_N"/>
</dbReference>
<dbReference type="Pfam" id="PF03636">
    <property type="entry name" value="Glyco_hydro_65N"/>
    <property type="match status" value="1"/>
</dbReference>
<dbReference type="SUPFAM" id="SSF74650">
    <property type="entry name" value="Galactose mutarotase-like"/>
    <property type="match status" value="1"/>
</dbReference>
<keyword evidence="2" id="KW-0808">Transferase</keyword>
<evidence type="ECO:0000313" key="3">
    <source>
        <dbReference type="Proteomes" id="UP000029381"/>
    </source>
</evidence>
<dbReference type="GO" id="GO:0005975">
    <property type="term" value="P:carbohydrate metabolic process"/>
    <property type="evidence" value="ECO:0007669"/>
    <property type="project" value="InterPro"/>
</dbReference>
<organism evidence="2 3">
    <name type="scientific">Tetragenococcus muriaticus 3MR10-3</name>
    <dbReference type="NCBI Taxonomy" id="1302648"/>
    <lineage>
        <taxon>Bacteria</taxon>
        <taxon>Bacillati</taxon>
        <taxon>Bacillota</taxon>
        <taxon>Bacilli</taxon>
        <taxon>Lactobacillales</taxon>
        <taxon>Enterococcaceae</taxon>
        <taxon>Tetragenococcus</taxon>
    </lineage>
</organism>
<feature type="domain" description="Glycoside hydrolase family 65 N-terminal" evidence="1">
    <location>
        <begin position="100"/>
        <end position="298"/>
    </location>
</feature>
<dbReference type="GO" id="GO:0030246">
    <property type="term" value="F:carbohydrate binding"/>
    <property type="evidence" value="ECO:0007669"/>
    <property type="project" value="InterPro"/>
</dbReference>
<comment type="caution">
    <text evidence="2">The sequence shown here is derived from an EMBL/GenBank/DDBJ whole genome shotgun (WGS) entry which is preliminary data.</text>
</comment>
<dbReference type="EMBL" id="JPVT01000006">
    <property type="protein sequence ID" value="KFN93200.1"/>
    <property type="molecule type" value="Genomic_DNA"/>
</dbReference>
<dbReference type="PANTHER" id="PTHR11051">
    <property type="entry name" value="GLYCOSYL HYDROLASE-RELATED"/>
    <property type="match status" value="1"/>
</dbReference>
<dbReference type="AlphaFoldDB" id="A0A091C8T8"/>
<dbReference type="Gene3D" id="2.70.98.40">
    <property type="entry name" value="Glycoside hydrolase, family 65, N-terminal domain"/>
    <property type="match status" value="1"/>
</dbReference>
<proteinExistence type="predicted"/>
<dbReference type="GO" id="GO:0050503">
    <property type="term" value="F:trehalose 6-phosphate phosphorylase activity"/>
    <property type="evidence" value="ECO:0007669"/>
    <property type="project" value="UniProtKB-EC"/>
</dbReference>
<protein>
    <submittedName>
        <fullName evidence="2">Trehalose 6-phosphate phosphorylase</fullName>
        <ecNumber evidence="2">2.4.1.216</ecNumber>
    </submittedName>
</protein>
<sequence>MGYIHVKTGEIWKVNWLDGTTESLTESLANRILYLKEKINKNQTIEGGTVDQEIIFEQDGQTFELAQYLTEETNRPFVCGQPEDFETKAAQIPWNVVYYGYNPGKNEYAKETLLTVGNGFIGLRGTTSEMEISDANYPALYLAGLYNNVGSQVADKTIYNEDFVNAPNLQKMYLIIDGKRIDIEHNQILYMKRQLHLKTGLFTAWTTLRLADGKEIAIQAEKIVSMKDIQQYAIRYTFTPLNFDSEITFISEADGEVYNYNVERYRSLTKKHLQVTNVQTEKDVMALESKTTHSDITVS</sequence>
<dbReference type="EC" id="2.4.1.216" evidence="2"/>
<dbReference type="Proteomes" id="UP000029381">
    <property type="component" value="Unassembled WGS sequence"/>
</dbReference>
<dbReference type="PATRIC" id="fig|1302648.3.peg.27"/>
<keyword evidence="2" id="KW-0328">Glycosyltransferase</keyword>
<reference evidence="2 3" key="1">
    <citation type="submission" date="2014-08" db="EMBL/GenBank/DDBJ databases">
        <title>Genome sequence of Tetragenococcus muriaticus.</title>
        <authorList>
            <person name="Chuea-nongthon C."/>
            <person name="Rodtong S."/>
            <person name="Yongsawatdigul J."/>
            <person name="Steele J.L."/>
            <person name="Liu X.-y."/>
            <person name="Speers J."/>
            <person name="Glasner J.D."/>
            <person name="Neeno-Eckwall E.C."/>
        </authorList>
    </citation>
    <scope>NUCLEOTIDE SEQUENCE [LARGE SCALE GENOMIC DNA]</scope>
    <source>
        <strain evidence="2 3">3MR10-3</strain>
    </source>
</reference>
<gene>
    <name evidence="2" type="ORF">TMU3MR103_0027</name>
</gene>
<dbReference type="InterPro" id="IPR037018">
    <property type="entry name" value="GH65_N"/>
</dbReference>
<accession>A0A091C8T8</accession>
<evidence type="ECO:0000313" key="2">
    <source>
        <dbReference type="EMBL" id="KFN93200.1"/>
    </source>
</evidence>
<name>A0A091C8T8_9ENTE</name>